<gene>
    <name evidence="2" type="ORF">MCOR_43459</name>
</gene>
<dbReference type="Gene3D" id="3.40.50.10140">
    <property type="entry name" value="Toll/interleukin-1 receptor homology (TIR) domain"/>
    <property type="match status" value="1"/>
</dbReference>
<reference evidence="2 3" key="1">
    <citation type="submission" date="2020-06" db="EMBL/GenBank/DDBJ databases">
        <authorList>
            <person name="Li R."/>
            <person name="Bekaert M."/>
        </authorList>
    </citation>
    <scope>NUCLEOTIDE SEQUENCE [LARGE SCALE GENOMIC DNA]</scope>
    <source>
        <strain evidence="3">wild</strain>
    </source>
</reference>
<organism evidence="2 3">
    <name type="scientific">Mytilus coruscus</name>
    <name type="common">Sea mussel</name>
    <dbReference type="NCBI Taxonomy" id="42192"/>
    <lineage>
        <taxon>Eukaryota</taxon>
        <taxon>Metazoa</taxon>
        <taxon>Spiralia</taxon>
        <taxon>Lophotrochozoa</taxon>
        <taxon>Mollusca</taxon>
        <taxon>Bivalvia</taxon>
        <taxon>Autobranchia</taxon>
        <taxon>Pteriomorphia</taxon>
        <taxon>Mytilida</taxon>
        <taxon>Mytiloidea</taxon>
        <taxon>Mytilidae</taxon>
        <taxon>Mytilinae</taxon>
        <taxon>Mytilus</taxon>
    </lineage>
</organism>
<accession>A0A6J8DNT2</accession>
<name>A0A6J8DNT2_MYTCO</name>
<dbReference type="OrthoDB" id="6122649at2759"/>
<evidence type="ECO:0000313" key="2">
    <source>
        <dbReference type="EMBL" id="CAC5410258.1"/>
    </source>
</evidence>
<keyword evidence="1" id="KW-1133">Transmembrane helix</keyword>
<dbReference type="Proteomes" id="UP000507470">
    <property type="component" value="Unassembled WGS sequence"/>
</dbReference>
<sequence>MPVNRLSPVCDTVDRNIIIYIFPRYLSFLVRSDVDNSTISEEVSDIFRDNDFVLKPLQPFEKTFSWEINRKDNSYSWTSTGCDATFDGIKLPVCRGIYYRVEGEDVDITCQINNTYGQVEVNDVNETNILSFPVFKNFRWNLGKGSTAVSVDASFKINPNNISELTLRITDLTAETFNQEITLWGLFKKLTYGILKVKFGSFIIYKQKETFEYIQVPQGHIVCLTAMPFYSFSETDEHLAIHHISSFAKENLTGDNNDACSDTDKGCGPLTHALINLSKIENIFNENLFSKEMKLNSFYFSTRLNESGKQTANSYTCVCENSYGQHTFSIQRNHYNASSKKSYTSEIKLPYTFVILPRGHVHYSTNKYNELQKEVRNAINEENNNWRYPWKYFADDLRFDNAINNQLQNVIIMIILIEIPMIIGTLIKVYCIIVVNRLAKTILKPKFPLVICDELHTCISQTNIGNFAVDENATHDIMIIASDNDYDFASKNLIPFFNDLGFSILLPQTDINGGQSNINGYSQAVVSSVMYVVVGTRDFENDPWSNNFILSDLILPHMYEQRRNQHRILIIKFNNVNIPRPLRWNEHVTIADWSSRQTDNDNFRTLKNKLKSMTEARLMSEKNVCTCTLQ</sequence>
<protein>
    <recommendedName>
        <fullName evidence="4">TIR domain-containing protein</fullName>
    </recommendedName>
</protein>
<keyword evidence="1" id="KW-0812">Transmembrane</keyword>
<keyword evidence="3" id="KW-1185">Reference proteome</keyword>
<dbReference type="EMBL" id="CACVKT020007759">
    <property type="protein sequence ID" value="CAC5410258.1"/>
    <property type="molecule type" value="Genomic_DNA"/>
</dbReference>
<evidence type="ECO:0008006" key="4">
    <source>
        <dbReference type="Google" id="ProtNLM"/>
    </source>
</evidence>
<proteinExistence type="predicted"/>
<dbReference type="SUPFAM" id="SSF52200">
    <property type="entry name" value="Toll/Interleukin receptor TIR domain"/>
    <property type="match status" value="1"/>
</dbReference>
<evidence type="ECO:0000256" key="1">
    <source>
        <dbReference type="SAM" id="Phobius"/>
    </source>
</evidence>
<feature type="transmembrane region" description="Helical" evidence="1">
    <location>
        <begin position="410"/>
        <end position="435"/>
    </location>
</feature>
<evidence type="ECO:0000313" key="3">
    <source>
        <dbReference type="Proteomes" id="UP000507470"/>
    </source>
</evidence>
<dbReference type="InterPro" id="IPR035897">
    <property type="entry name" value="Toll_tir_struct_dom_sf"/>
</dbReference>
<keyword evidence="1" id="KW-0472">Membrane</keyword>
<dbReference type="AlphaFoldDB" id="A0A6J8DNT2"/>